<keyword evidence="3" id="KW-1185">Reference proteome</keyword>
<gene>
    <name evidence="2" type="ORF">ACFQDL_20075</name>
</gene>
<accession>A0ABW2A473</accession>
<dbReference type="Proteomes" id="UP001596422">
    <property type="component" value="Unassembled WGS sequence"/>
</dbReference>
<comment type="caution">
    <text evidence="2">The sequence shown here is derived from an EMBL/GenBank/DDBJ whole genome shotgun (WGS) entry which is preliminary data.</text>
</comment>
<dbReference type="RefSeq" id="WP_379913207.1">
    <property type="nucleotide sequence ID" value="NZ_JBHSWE010000001.1"/>
</dbReference>
<evidence type="ECO:0008006" key="4">
    <source>
        <dbReference type="Google" id="ProtNLM"/>
    </source>
</evidence>
<evidence type="ECO:0000313" key="3">
    <source>
        <dbReference type="Proteomes" id="UP001596422"/>
    </source>
</evidence>
<keyword evidence="1" id="KW-0472">Membrane</keyword>
<feature type="transmembrane region" description="Helical" evidence="1">
    <location>
        <begin position="67"/>
        <end position="88"/>
    </location>
</feature>
<organism evidence="2 3">
    <name type="scientific">Marinobacterium aestuariivivens</name>
    <dbReference type="NCBI Taxonomy" id="1698799"/>
    <lineage>
        <taxon>Bacteria</taxon>
        <taxon>Pseudomonadati</taxon>
        <taxon>Pseudomonadota</taxon>
        <taxon>Gammaproteobacteria</taxon>
        <taxon>Oceanospirillales</taxon>
        <taxon>Oceanospirillaceae</taxon>
        <taxon>Marinobacterium</taxon>
    </lineage>
</organism>
<dbReference type="Pfam" id="PF05552">
    <property type="entry name" value="MS_channel_1st_1"/>
    <property type="match status" value="1"/>
</dbReference>
<dbReference type="EMBL" id="JBHSWE010000001">
    <property type="protein sequence ID" value="MFC6672104.1"/>
    <property type="molecule type" value="Genomic_DNA"/>
</dbReference>
<reference evidence="3" key="1">
    <citation type="journal article" date="2019" name="Int. J. Syst. Evol. Microbiol.">
        <title>The Global Catalogue of Microorganisms (GCM) 10K type strain sequencing project: providing services to taxonomists for standard genome sequencing and annotation.</title>
        <authorList>
            <consortium name="The Broad Institute Genomics Platform"/>
            <consortium name="The Broad Institute Genome Sequencing Center for Infectious Disease"/>
            <person name="Wu L."/>
            <person name="Ma J."/>
        </authorList>
    </citation>
    <scope>NUCLEOTIDE SEQUENCE [LARGE SCALE GENOMIC DNA]</scope>
    <source>
        <strain evidence="3">NBRC 111756</strain>
    </source>
</reference>
<evidence type="ECO:0000256" key="1">
    <source>
        <dbReference type="SAM" id="Phobius"/>
    </source>
</evidence>
<sequence>MLLFFIAAAVESLGLPGLADWINQLIQFLPRLVVSGLILVAGYLLGTLGGDFMRTAALARGLDSAEALGLMTRGLAVTFAAILGIGHLGLDVGLLANLVTIAAAAILGGLGLGFGIGARDQVSNILASHQLRKLYRVGQQVRIDGTEGEILEITSTAVVLDTAEGRALVPARLFNDSVSLLKQRADSDV</sequence>
<protein>
    <recommendedName>
        <fullName evidence="4">Mechanosensitive ion channel</fullName>
    </recommendedName>
</protein>
<keyword evidence="1" id="KW-1133">Transmembrane helix</keyword>
<name>A0ABW2A473_9GAMM</name>
<feature type="transmembrane region" description="Helical" evidence="1">
    <location>
        <begin position="94"/>
        <end position="116"/>
    </location>
</feature>
<dbReference type="Gene3D" id="1.10.287.1260">
    <property type="match status" value="1"/>
</dbReference>
<keyword evidence="1" id="KW-0812">Transmembrane</keyword>
<feature type="transmembrane region" description="Helical" evidence="1">
    <location>
        <begin position="24"/>
        <end position="46"/>
    </location>
</feature>
<proteinExistence type="predicted"/>
<evidence type="ECO:0000313" key="2">
    <source>
        <dbReference type="EMBL" id="MFC6672104.1"/>
    </source>
</evidence>
<dbReference type="InterPro" id="IPR008910">
    <property type="entry name" value="MSC_TM_helix"/>
</dbReference>